<organism evidence="2 3">
    <name type="scientific">Sphingobacterium chuzhouense</name>
    <dbReference type="NCBI Taxonomy" id="1742264"/>
    <lineage>
        <taxon>Bacteria</taxon>
        <taxon>Pseudomonadati</taxon>
        <taxon>Bacteroidota</taxon>
        <taxon>Sphingobacteriia</taxon>
        <taxon>Sphingobacteriales</taxon>
        <taxon>Sphingobacteriaceae</taxon>
        <taxon>Sphingobacterium</taxon>
    </lineage>
</organism>
<sequence length="54" mass="6334">METLFKTGETSRGIYLSYFENYSLDQLNKIPNGFNNNLIWNIGHIIVTRQKIDL</sequence>
<evidence type="ECO:0000313" key="3">
    <source>
        <dbReference type="Proteomes" id="UP000651112"/>
    </source>
</evidence>
<gene>
    <name evidence="2" type="ORF">H8B21_13685</name>
</gene>
<comment type="caution">
    <text evidence="2">The sequence shown here is derived from an EMBL/GenBank/DDBJ whole genome shotgun (WGS) entry which is preliminary data.</text>
</comment>
<accession>A0ABR7XU96</accession>
<proteinExistence type="predicted"/>
<dbReference type="EMBL" id="JACNYL010000003">
    <property type="protein sequence ID" value="MBD1422623.1"/>
    <property type="molecule type" value="Genomic_DNA"/>
</dbReference>
<feature type="domain" description="DinB-like" evidence="1">
    <location>
        <begin position="10"/>
        <end position="49"/>
    </location>
</feature>
<dbReference type="InterPro" id="IPR024775">
    <property type="entry name" value="DinB-like"/>
</dbReference>
<evidence type="ECO:0000313" key="2">
    <source>
        <dbReference type="EMBL" id="MBD1422623.1"/>
    </source>
</evidence>
<protein>
    <submittedName>
        <fullName evidence="2">DinB family protein</fullName>
    </submittedName>
</protein>
<evidence type="ECO:0000259" key="1">
    <source>
        <dbReference type="Pfam" id="PF12867"/>
    </source>
</evidence>
<name>A0ABR7XU96_9SPHI</name>
<dbReference type="Pfam" id="PF12867">
    <property type="entry name" value="DinB_2"/>
    <property type="match status" value="1"/>
</dbReference>
<dbReference type="Proteomes" id="UP000651112">
    <property type="component" value="Unassembled WGS sequence"/>
</dbReference>
<dbReference type="RefSeq" id="WP_190314335.1">
    <property type="nucleotide sequence ID" value="NZ_JACNYL010000003.1"/>
</dbReference>
<keyword evidence="3" id="KW-1185">Reference proteome</keyword>
<dbReference type="InterPro" id="IPR034660">
    <property type="entry name" value="DinB/YfiT-like"/>
</dbReference>
<dbReference type="SUPFAM" id="SSF109854">
    <property type="entry name" value="DinB/YfiT-like putative metalloenzymes"/>
    <property type="match status" value="1"/>
</dbReference>
<reference evidence="2 3" key="1">
    <citation type="submission" date="2020-08" db="EMBL/GenBank/DDBJ databases">
        <title>Sphingobacterium sp. DN00404 isolated from aquaculture water.</title>
        <authorList>
            <person name="Zhang M."/>
        </authorList>
    </citation>
    <scope>NUCLEOTIDE SEQUENCE [LARGE SCALE GENOMIC DNA]</scope>
    <source>
        <strain evidence="2 3">KCTC 42746</strain>
    </source>
</reference>